<comment type="caution">
    <text evidence="2">The sequence shown here is derived from an EMBL/GenBank/DDBJ whole genome shotgun (WGS) entry which is preliminary data.</text>
</comment>
<dbReference type="OrthoDB" id="7068596at2"/>
<name>A4C610_9GAMM</name>
<proteinExistence type="predicted"/>
<reference evidence="2 3" key="1">
    <citation type="submission" date="2006-02" db="EMBL/GenBank/DDBJ databases">
        <authorList>
            <person name="Moran M.A."/>
            <person name="Kjelleberg S."/>
            <person name="Egan S."/>
            <person name="Saunders N."/>
            <person name="Thomas T."/>
            <person name="Ferriera S."/>
            <person name="Johnson J."/>
            <person name="Kravitz S."/>
            <person name="Halpern A."/>
            <person name="Remington K."/>
            <person name="Beeson K."/>
            <person name="Tran B."/>
            <person name="Rogers Y.-H."/>
            <person name="Friedman R."/>
            <person name="Venter J.C."/>
        </authorList>
    </citation>
    <scope>NUCLEOTIDE SEQUENCE [LARGE SCALE GENOMIC DNA]</scope>
    <source>
        <strain evidence="2 3">D2</strain>
    </source>
</reference>
<accession>A4C610</accession>
<dbReference type="RefSeq" id="WP_009837288.1">
    <property type="nucleotide sequence ID" value="NZ_AAOH01000002.1"/>
</dbReference>
<dbReference type="AlphaFoldDB" id="A4C610"/>
<dbReference type="eggNOG" id="ENOG50337MP">
    <property type="taxonomic scope" value="Bacteria"/>
</dbReference>
<dbReference type="Proteomes" id="UP000006201">
    <property type="component" value="Unassembled WGS sequence"/>
</dbReference>
<dbReference type="HOGENOM" id="CLU_1814196_0_0_6"/>
<sequence>MDIRFSVKYLGIVILLSSSLYVSAKTIRVYTWTDAKGIVHYSQIMPEHSSYQEFEIKEPVNLTLPTTEMLFDEAKPTLVEELDKRSEDYCEKSRHNLNVLENFGEITAIDESGQEKILSSADKLEHIELAQKRIKMFCEATL</sequence>
<evidence type="ECO:0000259" key="1">
    <source>
        <dbReference type="Pfam" id="PF13511"/>
    </source>
</evidence>
<dbReference type="Pfam" id="PF13511">
    <property type="entry name" value="DUF4124"/>
    <property type="match status" value="1"/>
</dbReference>
<dbReference type="EMBL" id="AAOH01000002">
    <property type="protein sequence ID" value="EAR29414.1"/>
    <property type="molecule type" value="Genomic_DNA"/>
</dbReference>
<feature type="domain" description="DUF4124" evidence="1">
    <location>
        <begin position="28"/>
        <end position="63"/>
    </location>
</feature>
<evidence type="ECO:0000313" key="2">
    <source>
        <dbReference type="EMBL" id="EAR29414.1"/>
    </source>
</evidence>
<protein>
    <recommendedName>
        <fullName evidence="1">DUF4124 domain-containing protein</fullName>
    </recommendedName>
</protein>
<keyword evidence="3" id="KW-1185">Reference proteome</keyword>
<evidence type="ECO:0000313" key="3">
    <source>
        <dbReference type="Proteomes" id="UP000006201"/>
    </source>
</evidence>
<dbReference type="STRING" id="87626.PTD2_11379"/>
<gene>
    <name evidence="2" type="ORF">PTD2_11379</name>
</gene>
<organism evidence="2 3">
    <name type="scientific">Pseudoalteromonas tunicata D2</name>
    <dbReference type="NCBI Taxonomy" id="87626"/>
    <lineage>
        <taxon>Bacteria</taxon>
        <taxon>Pseudomonadati</taxon>
        <taxon>Pseudomonadota</taxon>
        <taxon>Gammaproteobacteria</taxon>
        <taxon>Alteromonadales</taxon>
        <taxon>Pseudoalteromonadaceae</taxon>
        <taxon>Pseudoalteromonas</taxon>
    </lineage>
</organism>
<dbReference type="InterPro" id="IPR025392">
    <property type="entry name" value="DUF4124"/>
</dbReference>